<dbReference type="InterPro" id="IPR050498">
    <property type="entry name" value="Ycf3"/>
</dbReference>
<evidence type="ECO:0000256" key="3">
    <source>
        <dbReference type="PROSITE-ProRule" id="PRU00339"/>
    </source>
</evidence>
<dbReference type="Proteomes" id="UP000290218">
    <property type="component" value="Unassembled WGS sequence"/>
</dbReference>
<keyword evidence="5" id="KW-0812">Transmembrane</keyword>
<evidence type="ECO:0008006" key="8">
    <source>
        <dbReference type="Google" id="ProtNLM"/>
    </source>
</evidence>
<dbReference type="OrthoDB" id="178875at2"/>
<keyword evidence="7" id="KW-1185">Reference proteome</keyword>
<proteinExistence type="predicted"/>
<feature type="transmembrane region" description="Helical" evidence="5">
    <location>
        <begin position="36"/>
        <end position="58"/>
    </location>
</feature>
<dbReference type="SUPFAM" id="SSF48452">
    <property type="entry name" value="TPR-like"/>
    <property type="match status" value="1"/>
</dbReference>
<organism evidence="6 7">
    <name type="scientific">Oleiharenicola lentus</name>
    <dbReference type="NCBI Taxonomy" id="2508720"/>
    <lineage>
        <taxon>Bacteria</taxon>
        <taxon>Pseudomonadati</taxon>
        <taxon>Verrucomicrobiota</taxon>
        <taxon>Opitutia</taxon>
        <taxon>Opitutales</taxon>
        <taxon>Opitutaceae</taxon>
        <taxon>Oleiharenicola</taxon>
    </lineage>
</organism>
<name>A0A4Q1C7F4_9BACT</name>
<dbReference type="RefSeq" id="WP_129046104.1">
    <property type="nucleotide sequence ID" value="NZ_SDHX01000001.1"/>
</dbReference>
<dbReference type="Gene3D" id="1.25.40.10">
    <property type="entry name" value="Tetratricopeptide repeat domain"/>
    <property type="match status" value="1"/>
</dbReference>
<evidence type="ECO:0000256" key="1">
    <source>
        <dbReference type="ARBA" id="ARBA00022737"/>
    </source>
</evidence>
<evidence type="ECO:0000256" key="4">
    <source>
        <dbReference type="SAM" id="MobiDB-lite"/>
    </source>
</evidence>
<keyword evidence="2 3" id="KW-0802">TPR repeat</keyword>
<dbReference type="AlphaFoldDB" id="A0A4Q1C7F4"/>
<reference evidence="6 7" key="1">
    <citation type="submission" date="2019-01" db="EMBL/GenBank/DDBJ databases">
        <title>Lacunisphaera sp. strain TWA-58.</title>
        <authorList>
            <person name="Chen W.-M."/>
        </authorList>
    </citation>
    <scope>NUCLEOTIDE SEQUENCE [LARGE SCALE GENOMIC DNA]</scope>
    <source>
        <strain evidence="6 7">TWA-58</strain>
    </source>
</reference>
<comment type="caution">
    <text evidence="6">The sequence shown here is derived from an EMBL/GenBank/DDBJ whole genome shotgun (WGS) entry which is preliminary data.</text>
</comment>
<dbReference type="PANTHER" id="PTHR44858:SF1">
    <property type="entry name" value="UDP-N-ACETYLGLUCOSAMINE--PEPTIDE N-ACETYLGLUCOSAMINYLTRANSFERASE SPINDLY-RELATED"/>
    <property type="match status" value="1"/>
</dbReference>
<dbReference type="InterPro" id="IPR011990">
    <property type="entry name" value="TPR-like_helical_dom_sf"/>
</dbReference>
<dbReference type="PANTHER" id="PTHR44858">
    <property type="entry name" value="TETRATRICOPEPTIDE REPEAT PROTEIN 6"/>
    <property type="match status" value="1"/>
</dbReference>
<feature type="region of interest" description="Disordered" evidence="4">
    <location>
        <begin position="1"/>
        <end position="21"/>
    </location>
</feature>
<evidence type="ECO:0000256" key="5">
    <source>
        <dbReference type="SAM" id="Phobius"/>
    </source>
</evidence>
<keyword evidence="5" id="KW-1133">Transmembrane helix</keyword>
<gene>
    <name evidence="6" type="ORF">ESB00_02260</name>
</gene>
<evidence type="ECO:0000313" key="6">
    <source>
        <dbReference type="EMBL" id="RXK54740.1"/>
    </source>
</evidence>
<dbReference type="EMBL" id="SDHX01000001">
    <property type="protein sequence ID" value="RXK54740.1"/>
    <property type="molecule type" value="Genomic_DNA"/>
</dbReference>
<keyword evidence="5" id="KW-0472">Membrane</keyword>
<protein>
    <recommendedName>
        <fullName evidence="8">Tetratricopeptide repeat protein</fullName>
    </recommendedName>
</protein>
<keyword evidence="1" id="KW-0677">Repeat</keyword>
<dbReference type="GO" id="GO:0009279">
    <property type="term" value="C:cell outer membrane"/>
    <property type="evidence" value="ECO:0007669"/>
    <property type="project" value="TreeGrafter"/>
</dbReference>
<dbReference type="GO" id="GO:0046813">
    <property type="term" value="P:receptor-mediated virion attachment to host cell"/>
    <property type="evidence" value="ECO:0007669"/>
    <property type="project" value="TreeGrafter"/>
</dbReference>
<evidence type="ECO:0000256" key="2">
    <source>
        <dbReference type="ARBA" id="ARBA00022803"/>
    </source>
</evidence>
<dbReference type="InterPro" id="IPR019734">
    <property type="entry name" value="TPR_rpt"/>
</dbReference>
<evidence type="ECO:0000313" key="7">
    <source>
        <dbReference type="Proteomes" id="UP000290218"/>
    </source>
</evidence>
<accession>A0A4Q1C7F4</accession>
<dbReference type="SMART" id="SM00028">
    <property type="entry name" value="TPR"/>
    <property type="match status" value="6"/>
</dbReference>
<dbReference type="PROSITE" id="PS50005">
    <property type="entry name" value="TPR"/>
    <property type="match status" value="1"/>
</dbReference>
<feature type="repeat" description="TPR" evidence="3">
    <location>
        <begin position="335"/>
        <end position="368"/>
    </location>
</feature>
<sequence>MSDSSDASTNRKRRVIHWDPDHGRANGAKPWTLLRIVGWTLGGTLGLLILAGLVIRGVRLVVGDQFLRPTAAVQTVDETDPGQVFVSESKASLARENVAKALAEIRRLPQDHQSQLNQLILIEKSFLDGELLLEGRNYRAAYAHFTTLGREIDAFSENVKLKQSTQKAYDEVLARMRELDRARPLAALEFETAFASAGAGREFYLNGSFATAKKQFDDAFAALDRAEQALKDFVDENMRTALEAVAAGDKPRALASFQAALEKDPANEIALQGLKRAEVADRVRALILQGEAYEQKKEHALAAESYGKAFELDAFSAVSQQGKARNERLKKETELNSALAEATTHRDAAQWDKAIAAYERALKVDPKDEKVKKALAETKETAHREAVKTALGKALAYENKYEWEQARGAYAQTIELDANHVEAKDGYFRTGKMIRTLMQYNKLVDIAEAHAQRAEFQAGIRSFNEAMEIKPAYLAMTDRVSQLRNVLNLQSKPVDVTFQSDGNCWVSISNFRMLGKITSQTVKMLPGNYEIVSRRKGYQDVLLVLQVRNGSTPPVVSVACTLRANR</sequence>